<keyword evidence="1 6" id="KW-0813">Transport</keyword>
<dbReference type="EC" id="7.-.-.-" evidence="6"/>
<feature type="transmembrane region" description="Helical" evidence="7">
    <location>
        <begin position="20"/>
        <end position="40"/>
    </location>
</feature>
<keyword evidence="6" id="KW-1278">Translocase</keyword>
<dbReference type="GO" id="GO:0010181">
    <property type="term" value="F:FMN binding"/>
    <property type="evidence" value="ECO:0007669"/>
    <property type="project" value="InterPro"/>
</dbReference>
<feature type="domain" description="FMN-binding" evidence="8">
    <location>
        <begin position="110"/>
        <end position="202"/>
    </location>
</feature>
<protein>
    <recommendedName>
        <fullName evidence="6">Ion-translocating oxidoreductase complex subunit G</fullName>
        <ecNumber evidence="6">7.-.-.-</ecNumber>
    </recommendedName>
    <alternativeName>
        <fullName evidence="6">Rnf electron transport complex subunit G</fullName>
    </alternativeName>
</protein>
<comment type="function">
    <text evidence="6">Part of a membrane-bound complex that couples electron transfer with translocation of ions across the membrane.</text>
</comment>
<evidence type="ECO:0000256" key="7">
    <source>
        <dbReference type="SAM" id="Phobius"/>
    </source>
</evidence>
<keyword evidence="6 7" id="KW-0472">Membrane</keyword>
<evidence type="ECO:0000256" key="2">
    <source>
        <dbReference type="ARBA" id="ARBA00022553"/>
    </source>
</evidence>
<feature type="modified residue" description="FMN phosphoryl threonine" evidence="6">
    <location>
        <position position="185"/>
    </location>
</feature>
<dbReference type="EMBL" id="FNAY01000016">
    <property type="protein sequence ID" value="SDF75412.1"/>
    <property type="molecule type" value="Genomic_DNA"/>
</dbReference>
<sequence length="217" mass="22748">MTDTPPPEKPKLPWFKASPLAHGIMLALFALVTAVLLAAANDTTSAPIATRGAEDLAASLEQVIPQDLHDNDLAAAMRPVSDATEGTVKVYVAARAGAVTGLAYELSGPGYSGQIRVLLGIAPDGTLLGVRVLSHTETPGLGDKIEVAKDDWILGFSGKSLQDPGPENWKVKRDGGVFDQFSGATITPRAVVRTIARGLTFFDRNKAALTAPLPPKS</sequence>
<dbReference type="Pfam" id="PF04205">
    <property type="entry name" value="FMN_bind"/>
    <property type="match status" value="1"/>
</dbReference>
<dbReference type="AlphaFoldDB" id="A0A1G7NN53"/>
<dbReference type="GO" id="GO:0022900">
    <property type="term" value="P:electron transport chain"/>
    <property type="evidence" value="ECO:0007669"/>
    <property type="project" value="UniProtKB-UniRule"/>
</dbReference>
<keyword evidence="6" id="KW-0997">Cell inner membrane</keyword>
<dbReference type="GO" id="GO:0005886">
    <property type="term" value="C:plasma membrane"/>
    <property type="evidence" value="ECO:0007669"/>
    <property type="project" value="UniProtKB-SubCell"/>
</dbReference>
<comment type="similarity">
    <text evidence="6">Belongs to the RnfG family.</text>
</comment>
<dbReference type="HAMAP" id="MF_00479">
    <property type="entry name" value="RsxG_RnfG"/>
    <property type="match status" value="1"/>
</dbReference>
<dbReference type="RefSeq" id="WP_074555276.1">
    <property type="nucleotide sequence ID" value="NZ_CP119563.1"/>
</dbReference>
<evidence type="ECO:0000256" key="4">
    <source>
        <dbReference type="ARBA" id="ARBA00022643"/>
    </source>
</evidence>
<comment type="subcellular location">
    <subcellularLocation>
        <location evidence="6">Cell inner membrane</location>
        <topology evidence="6">Single-pass membrane protein</topology>
    </subcellularLocation>
</comment>
<dbReference type="InterPro" id="IPR007329">
    <property type="entry name" value="FMN-bd"/>
</dbReference>
<evidence type="ECO:0000256" key="6">
    <source>
        <dbReference type="HAMAP-Rule" id="MF_00479"/>
    </source>
</evidence>
<keyword evidence="6 7" id="KW-0812">Transmembrane</keyword>
<evidence type="ECO:0000256" key="1">
    <source>
        <dbReference type="ARBA" id="ARBA00022448"/>
    </source>
</evidence>
<dbReference type="InterPro" id="IPR010209">
    <property type="entry name" value="Ion_transpt_RnfG/RsxG"/>
</dbReference>
<dbReference type="NCBIfam" id="NF002519">
    <property type="entry name" value="PRK01908.1"/>
    <property type="match status" value="1"/>
</dbReference>
<keyword evidence="4 6" id="KW-0288">FMN</keyword>
<keyword evidence="6" id="KW-1003">Cell membrane</keyword>
<comment type="subunit">
    <text evidence="6">The complex is composed of six subunits: RnfA, RnfB, RnfC, RnfD, RnfE and RnfG.</text>
</comment>
<keyword evidence="5 6" id="KW-0249">Electron transport</keyword>
<organism evidence="9 10">
    <name type="scientific">Rhodobacter capsulatus</name>
    <name type="common">Rhodopseudomonas capsulata</name>
    <dbReference type="NCBI Taxonomy" id="1061"/>
    <lineage>
        <taxon>Bacteria</taxon>
        <taxon>Pseudomonadati</taxon>
        <taxon>Pseudomonadota</taxon>
        <taxon>Alphaproteobacteria</taxon>
        <taxon>Rhodobacterales</taxon>
        <taxon>Rhodobacter group</taxon>
        <taxon>Rhodobacter</taxon>
    </lineage>
</organism>
<dbReference type="OrthoDB" id="9784165at2"/>
<evidence type="ECO:0000256" key="3">
    <source>
        <dbReference type="ARBA" id="ARBA00022630"/>
    </source>
</evidence>
<accession>A0A1G7NN53</accession>
<proteinExistence type="inferred from homology"/>
<reference evidence="9 10" key="1">
    <citation type="submission" date="2016-10" db="EMBL/GenBank/DDBJ databases">
        <authorList>
            <person name="de Groot N.N."/>
        </authorList>
    </citation>
    <scope>NUCLEOTIDE SEQUENCE [LARGE SCALE GENOMIC DNA]</scope>
    <source>
        <strain evidence="10">DSM 938 / 37b4</strain>
    </source>
</reference>
<dbReference type="SMART" id="SM00900">
    <property type="entry name" value="FMN_bind"/>
    <property type="match status" value="1"/>
</dbReference>
<dbReference type="PANTHER" id="PTHR36118">
    <property type="entry name" value="ION-TRANSLOCATING OXIDOREDUCTASE COMPLEX SUBUNIT G"/>
    <property type="match status" value="1"/>
</dbReference>
<dbReference type="GO" id="GO:0009055">
    <property type="term" value="F:electron transfer activity"/>
    <property type="evidence" value="ECO:0007669"/>
    <property type="project" value="InterPro"/>
</dbReference>
<keyword evidence="2 6" id="KW-0597">Phosphoprotein</keyword>
<name>A0A1G7NN53_RHOCA</name>
<evidence type="ECO:0000313" key="9">
    <source>
        <dbReference type="EMBL" id="SDF75412.1"/>
    </source>
</evidence>
<dbReference type="PANTHER" id="PTHR36118:SF1">
    <property type="entry name" value="ION-TRANSLOCATING OXIDOREDUCTASE COMPLEX SUBUNIT G"/>
    <property type="match status" value="1"/>
</dbReference>
<dbReference type="NCBIfam" id="TIGR01947">
    <property type="entry name" value="rnfG"/>
    <property type="match status" value="1"/>
</dbReference>
<evidence type="ECO:0000256" key="5">
    <source>
        <dbReference type="ARBA" id="ARBA00022982"/>
    </source>
</evidence>
<evidence type="ECO:0000259" key="8">
    <source>
        <dbReference type="SMART" id="SM00900"/>
    </source>
</evidence>
<dbReference type="PIRSF" id="PIRSF006091">
    <property type="entry name" value="E_trnsport_RnfG"/>
    <property type="match status" value="1"/>
</dbReference>
<dbReference type="Proteomes" id="UP000183812">
    <property type="component" value="Unassembled WGS sequence"/>
</dbReference>
<keyword evidence="6 7" id="KW-1133">Transmembrane helix</keyword>
<evidence type="ECO:0000313" key="10">
    <source>
        <dbReference type="Proteomes" id="UP000183812"/>
    </source>
</evidence>
<gene>
    <name evidence="6" type="primary">rnfG</name>
    <name evidence="9" type="ORF">SAMN04244550_02788</name>
</gene>
<comment type="cofactor">
    <cofactor evidence="6">
        <name>FMN</name>
        <dbReference type="ChEBI" id="CHEBI:58210"/>
    </cofactor>
</comment>
<keyword evidence="3 6" id="KW-0285">Flavoprotein</keyword>